<dbReference type="RefSeq" id="WP_066710642.1">
    <property type="nucleotide sequence ID" value="NZ_CP022196.1"/>
</dbReference>
<dbReference type="AlphaFoldDB" id="A0A291G9G9"/>
<protein>
    <submittedName>
        <fullName evidence="1">Uncharacterized protein</fullName>
    </submittedName>
</protein>
<dbReference type="SUPFAM" id="SSF159275">
    <property type="entry name" value="PA1994-like"/>
    <property type="match status" value="1"/>
</dbReference>
<dbReference type="Pfam" id="PF06475">
    <property type="entry name" value="Glycolipid_bind"/>
    <property type="match status" value="1"/>
</dbReference>
<reference evidence="1 2" key="1">
    <citation type="submission" date="2017-06" db="EMBL/GenBank/DDBJ databases">
        <title>Celeribacter sp. TSPH2 complete genome sequence.</title>
        <authorList>
            <person name="Woo J.-H."/>
            <person name="Kim H.-S."/>
        </authorList>
    </citation>
    <scope>NUCLEOTIDE SEQUENCE [LARGE SCALE GENOMIC DNA]</scope>
    <source>
        <strain evidence="1 2">TSPH2</strain>
    </source>
</reference>
<name>A0A291G9G9_9RHOB</name>
<sequence>MSVRIAVRWNAWEAEGMEHCHLLVDAQGAVLTAALSGGQSPAYAAQYMVAADAAFHTREVWVRYVGGPELHVTSDGEGHWRDTTRDEALPALAGCLDVDIAVTPATNMLPIRRLGLAEGESREIEVAYVPPPGEGVGRFLPRKVAQRYTCLGPERYLYEGLSSGFAAEIEVDEHGLVRDYPGVFRRA</sequence>
<proteinExistence type="predicted"/>
<dbReference type="OrthoDB" id="7347529at2"/>
<dbReference type="KEGG" id="ceh:CEW89_06185"/>
<evidence type="ECO:0000313" key="1">
    <source>
        <dbReference type="EMBL" id="ATG47193.1"/>
    </source>
</evidence>
<keyword evidence="2" id="KW-1185">Reference proteome</keyword>
<accession>A0A291G9G9</accession>
<organism evidence="1 2">
    <name type="scientific">Celeribacter ethanolicus</name>
    <dbReference type="NCBI Taxonomy" id="1758178"/>
    <lineage>
        <taxon>Bacteria</taxon>
        <taxon>Pseudomonadati</taxon>
        <taxon>Pseudomonadota</taxon>
        <taxon>Alphaproteobacteria</taxon>
        <taxon>Rhodobacterales</taxon>
        <taxon>Roseobacteraceae</taxon>
        <taxon>Celeribacter</taxon>
    </lineage>
</organism>
<dbReference type="EMBL" id="CP022196">
    <property type="protein sequence ID" value="ATG47193.1"/>
    <property type="molecule type" value="Genomic_DNA"/>
</dbReference>
<gene>
    <name evidence="1" type="ORF">CEW89_06185</name>
</gene>
<dbReference type="STRING" id="1758178.GCA_001550095_03230"/>
<dbReference type="Proteomes" id="UP000217935">
    <property type="component" value="Chromosome"/>
</dbReference>
<dbReference type="InterPro" id="IPR009467">
    <property type="entry name" value="Glycolipid-bd_prot_put"/>
</dbReference>
<evidence type="ECO:0000313" key="2">
    <source>
        <dbReference type="Proteomes" id="UP000217935"/>
    </source>
</evidence>